<keyword evidence="3" id="KW-0808">Transferase</keyword>
<dbReference type="PROSITE" id="PS00107">
    <property type="entry name" value="PROTEIN_KINASE_ATP"/>
    <property type="match status" value="1"/>
</dbReference>
<dbReference type="SUPFAM" id="SSF56112">
    <property type="entry name" value="Protein kinase-like (PK-like)"/>
    <property type="match status" value="1"/>
</dbReference>
<comment type="catalytic activity">
    <reaction evidence="8">
        <text>L-seryl-[protein] + ATP = O-phospho-L-seryl-[protein] + ADP + H(+)</text>
        <dbReference type="Rhea" id="RHEA:17989"/>
        <dbReference type="Rhea" id="RHEA-COMP:9863"/>
        <dbReference type="Rhea" id="RHEA-COMP:11604"/>
        <dbReference type="ChEBI" id="CHEBI:15378"/>
        <dbReference type="ChEBI" id="CHEBI:29999"/>
        <dbReference type="ChEBI" id="CHEBI:30616"/>
        <dbReference type="ChEBI" id="CHEBI:83421"/>
        <dbReference type="ChEBI" id="CHEBI:456216"/>
        <dbReference type="EC" id="2.7.11.1"/>
    </reaction>
</comment>
<keyword evidence="10" id="KW-0812">Transmembrane</keyword>
<evidence type="ECO:0000256" key="2">
    <source>
        <dbReference type="ARBA" id="ARBA00022527"/>
    </source>
</evidence>
<evidence type="ECO:0000256" key="7">
    <source>
        <dbReference type="ARBA" id="ARBA00047899"/>
    </source>
</evidence>
<organism evidence="12 13">
    <name type="scientific">Coleofasciculus chthonoplastes PCC 7420</name>
    <dbReference type="NCBI Taxonomy" id="118168"/>
    <lineage>
        <taxon>Bacteria</taxon>
        <taxon>Bacillati</taxon>
        <taxon>Cyanobacteriota</taxon>
        <taxon>Cyanophyceae</taxon>
        <taxon>Coleofasciculales</taxon>
        <taxon>Coleofasciculaceae</taxon>
        <taxon>Coleofasciculus</taxon>
    </lineage>
</organism>
<dbReference type="Pfam" id="PF00069">
    <property type="entry name" value="Pkinase"/>
    <property type="match status" value="1"/>
</dbReference>
<dbReference type="PROSITE" id="PS50011">
    <property type="entry name" value="PROTEIN_KINASE_DOM"/>
    <property type="match status" value="1"/>
</dbReference>
<dbReference type="EMBL" id="DS989847">
    <property type="protein sequence ID" value="EDX76249.1"/>
    <property type="molecule type" value="Genomic_DNA"/>
</dbReference>
<evidence type="ECO:0000256" key="6">
    <source>
        <dbReference type="ARBA" id="ARBA00022840"/>
    </source>
</evidence>
<dbReference type="RefSeq" id="WP_006100736.1">
    <property type="nucleotide sequence ID" value="NZ_DS989847.1"/>
</dbReference>
<dbReference type="HOGENOM" id="CLU_000288_135_7_3"/>
<comment type="catalytic activity">
    <reaction evidence="7">
        <text>L-threonyl-[protein] + ATP = O-phospho-L-threonyl-[protein] + ADP + H(+)</text>
        <dbReference type="Rhea" id="RHEA:46608"/>
        <dbReference type="Rhea" id="RHEA-COMP:11060"/>
        <dbReference type="Rhea" id="RHEA-COMP:11605"/>
        <dbReference type="ChEBI" id="CHEBI:15378"/>
        <dbReference type="ChEBI" id="CHEBI:30013"/>
        <dbReference type="ChEBI" id="CHEBI:30616"/>
        <dbReference type="ChEBI" id="CHEBI:61977"/>
        <dbReference type="ChEBI" id="CHEBI:456216"/>
        <dbReference type="EC" id="2.7.11.1"/>
    </reaction>
</comment>
<name>B4VPV0_9CYAN</name>
<sequence length="480" mass="55586">MKRSHQPGDIIAERYRIIAILGQGGTGTTYEAQDQKNNQRVAIKEMSLRRIKDWKDLDLFEREAQVLSYLNHPAIPNYLDYCEVDTPQTRLFYIVQELAPGRSLFDWIQSGWHTQEDEIKDIAVQILETLIYLHHISPPIIHRDIKPQNIIRREDGQVFLVDFGSVRHAYWNRRNQGMTVVGTFGYMAPEQDRGQAYPASDLYGLAATLLFLLTHRSPADLPQKRLKLDFRSRVNVSPEFADWLDKMLEPVVEDRFLSARAALNALQNPKTLIQPVIENRRRPAGSQITLTATKEQFVITIPPAGFNGTGGYLNPLAWSLLLIPITVLAVLTIAIPNSIYWLFLGLYISLMITMHKISVLDIVLRAASHIQLKINSKNFQLQWTLLGLNKTIQGRTADLKRLEIITQYRAKTKLMRKSETYIIPVRKCRLVTQMSHQRIEFAQFISQREREWVIEEVTAFLEHLHQRYPHLKPEDDYERT</sequence>
<dbReference type="CDD" id="cd14014">
    <property type="entry name" value="STKc_PknB_like"/>
    <property type="match status" value="1"/>
</dbReference>
<dbReference type="eggNOG" id="COG0515">
    <property type="taxonomic scope" value="Bacteria"/>
</dbReference>
<evidence type="ECO:0000313" key="13">
    <source>
        <dbReference type="Proteomes" id="UP000003835"/>
    </source>
</evidence>
<evidence type="ECO:0000259" key="11">
    <source>
        <dbReference type="PROSITE" id="PS50011"/>
    </source>
</evidence>
<evidence type="ECO:0000256" key="1">
    <source>
        <dbReference type="ARBA" id="ARBA00012513"/>
    </source>
</evidence>
<keyword evidence="6 9" id="KW-0067">ATP-binding</keyword>
<keyword evidence="13" id="KW-1185">Reference proteome</keyword>
<evidence type="ECO:0000256" key="8">
    <source>
        <dbReference type="ARBA" id="ARBA00048679"/>
    </source>
</evidence>
<dbReference type="InterPro" id="IPR011009">
    <property type="entry name" value="Kinase-like_dom_sf"/>
</dbReference>
<dbReference type="PANTHER" id="PTHR24363:SF0">
    <property type="entry name" value="SERINE_THREONINE KINASE LIKE DOMAIN CONTAINING 1"/>
    <property type="match status" value="1"/>
</dbReference>
<dbReference type="GO" id="GO:0005524">
    <property type="term" value="F:ATP binding"/>
    <property type="evidence" value="ECO:0007669"/>
    <property type="project" value="UniProtKB-UniRule"/>
</dbReference>
<proteinExistence type="predicted"/>
<feature type="domain" description="Protein kinase" evidence="11">
    <location>
        <begin position="15"/>
        <end position="277"/>
    </location>
</feature>
<dbReference type="InterPro" id="IPR017441">
    <property type="entry name" value="Protein_kinase_ATP_BS"/>
</dbReference>
<evidence type="ECO:0000256" key="4">
    <source>
        <dbReference type="ARBA" id="ARBA00022741"/>
    </source>
</evidence>
<feature type="binding site" evidence="9">
    <location>
        <position position="44"/>
    </location>
    <ligand>
        <name>ATP</name>
        <dbReference type="ChEBI" id="CHEBI:30616"/>
    </ligand>
</feature>
<evidence type="ECO:0000256" key="10">
    <source>
        <dbReference type="SAM" id="Phobius"/>
    </source>
</evidence>
<keyword evidence="10" id="KW-0472">Membrane</keyword>
<dbReference type="PANTHER" id="PTHR24363">
    <property type="entry name" value="SERINE/THREONINE PROTEIN KINASE"/>
    <property type="match status" value="1"/>
</dbReference>
<dbReference type="EC" id="2.7.11.1" evidence="1"/>
<accession>B4VPV0</accession>
<evidence type="ECO:0000313" key="12">
    <source>
        <dbReference type="EMBL" id="EDX76249.1"/>
    </source>
</evidence>
<evidence type="ECO:0000256" key="9">
    <source>
        <dbReference type="PROSITE-ProRule" id="PRU10141"/>
    </source>
</evidence>
<dbReference type="OrthoDB" id="5518868at2"/>
<keyword evidence="10" id="KW-1133">Transmembrane helix</keyword>
<dbReference type="InterPro" id="IPR000719">
    <property type="entry name" value="Prot_kinase_dom"/>
</dbReference>
<gene>
    <name evidence="12" type="ORF">MC7420_5683</name>
</gene>
<dbReference type="STRING" id="118168.MC7420_5683"/>
<evidence type="ECO:0000256" key="5">
    <source>
        <dbReference type="ARBA" id="ARBA00022777"/>
    </source>
</evidence>
<dbReference type="GO" id="GO:0004674">
    <property type="term" value="F:protein serine/threonine kinase activity"/>
    <property type="evidence" value="ECO:0007669"/>
    <property type="project" value="UniProtKB-KW"/>
</dbReference>
<protein>
    <recommendedName>
        <fullName evidence="1">non-specific serine/threonine protein kinase</fullName>
        <ecNumber evidence="1">2.7.11.1</ecNumber>
    </recommendedName>
</protein>
<dbReference type="Gene3D" id="1.10.510.10">
    <property type="entry name" value="Transferase(Phosphotransferase) domain 1"/>
    <property type="match status" value="1"/>
</dbReference>
<keyword evidence="2" id="KW-0723">Serine/threonine-protein kinase</keyword>
<evidence type="ECO:0000256" key="3">
    <source>
        <dbReference type="ARBA" id="ARBA00022679"/>
    </source>
</evidence>
<keyword evidence="4 9" id="KW-0547">Nucleotide-binding</keyword>
<dbReference type="AlphaFoldDB" id="B4VPV0"/>
<feature type="transmembrane region" description="Helical" evidence="10">
    <location>
        <begin position="316"/>
        <end position="335"/>
    </location>
</feature>
<reference evidence="12 13" key="1">
    <citation type="submission" date="2008-07" db="EMBL/GenBank/DDBJ databases">
        <authorList>
            <person name="Tandeau de Marsac N."/>
            <person name="Ferriera S."/>
            <person name="Johnson J."/>
            <person name="Kravitz S."/>
            <person name="Beeson K."/>
            <person name="Sutton G."/>
            <person name="Rogers Y.-H."/>
            <person name="Friedman R."/>
            <person name="Frazier M."/>
            <person name="Venter J.C."/>
        </authorList>
    </citation>
    <scope>NUCLEOTIDE SEQUENCE [LARGE SCALE GENOMIC DNA]</scope>
    <source>
        <strain evidence="12 13">PCC 7420</strain>
    </source>
</reference>
<keyword evidence="5 12" id="KW-0418">Kinase</keyword>
<dbReference type="SMART" id="SM00220">
    <property type="entry name" value="S_TKc"/>
    <property type="match status" value="1"/>
</dbReference>
<dbReference type="Proteomes" id="UP000003835">
    <property type="component" value="Unassembled WGS sequence"/>
</dbReference>